<dbReference type="GO" id="GO:0071949">
    <property type="term" value="F:FAD binding"/>
    <property type="evidence" value="ECO:0007669"/>
    <property type="project" value="InterPro"/>
</dbReference>
<dbReference type="PROSITE" id="PS51387">
    <property type="entry name" value="FAD_PCMH"/>
    <property type="match status" value="1"/>
</dbReference>
<comment type="cofactor">
    <cofactor evidence="1">
        <name>FAD</name>
        <dbReference type="ChEBI" id="CHEBI:57692"/>
    </cofactor>
</comment>
<dbReference type="Gene3D" id="3.30.43.10">
    <property type="entry name" value="Uridine Diphospho-n-acetylenolpyruvylglucosamine Reductase, domain 2"/>
    <property type="match status" value="1"/>
</dbReference>
<comment type="pathway">
    <text evidence="2">Alkaloid biosynthesis.</text>
</comment>
<reference evidence="11" key="1">
    <citation type="submission" date="2020-06" db="EMBL/GenBank/DDBJ databases">
        <authorList>
            <person name="Li T."/>
            <person name="Hu X."/>
            <person name="Zhang T."/>
            <person name="Song X."/>
            <person name="Zhang H."/>
            <person name="Dai N."/>
            <person name="Sheng W."/>
            <person name="Hou X."/>
            <person name="Wei L."/>
        </authorList>
    </citation>
    <scope>NUCLEOTIDE SEQUENCE</scope>
    <source>
        <strain evidence="11">G01</strain>
        <tissue evidence="11">Leaf</tissue>
    </source>
</reference>
<evidence type="ECO:0000256" key="3">
    <source>
        <dbReference type="ARBA" id="ARBA00005466"/>
    </source>
</evidence>
<dbReference type="InterPro" id="IPR016166">
    <property type="entry name" value="FAD-bd_PCMH"/>
</dbReference>
<sequence length="541" mass="61012">MKTPTISTLILFLSLVFSWSCAASVDGNVNGFLECLKQECHGYNSISSLVYTPINSSFPSVLNFSIRNMRFSLDSTPKPQVIITPKYESQIPPIIYCAKQNKLQIRTRSGGHDFEGRSYVTDVPYVIVDLLNLSEVTVDARQKTAWVGAGATIGMLYYRIAEQSPTLAFAAGFSPTVGVGGHFSGGGYGILLRKYGLAADNVIDARIADVNGRILDRKLMGEDLFGPFGVVGGASFGVILAWKVRLVDVPETVTVFTIDRTLEQNATQLIHRWQYVAPRFEPNLFLRIVARRANASQDGTKLTIRASFNSVFLGRIDRLLELMQKNFPELGLVRKDCTEMSWIQAILYNVGLPINAREVLLNRTQAGVRYYKGKSDYVQKPIPISGFEGIWRLFYEPEGREAEILLTPYGGRMAEIPESAIPFPHRAGNLYKLHHMVYWRAEDAQNADKYINWIRRLYSYVAPYVSKSPRGAFLCYRDLDIGVNNNEGVVSIETARVWGTKYFKNNFDRLVQVKTRVDPGHFFREEQSIPPRPRWTGKDDI</sequence>
<organism evidence="11">
    <name type="scientific">Sesamum angustifolium</name>
    <dbReference type="NCBI Taxonomy" id="2727405"/>
    <lineage>
        <taxon>Eukaryota</taxon>
        <taxon>Viridiplantae</taxon>
        <taxon>Streptophyta</taxon>
        <taxon>Embryophyta</taxon>
        <taxon>Tracheophyta</taxon>
        <taxon>Spermatophyta</taxon>
        <taxon>Magnoliopsida</taxon>
        <taxon>eudicotyledons</taxon>
        <taxon>Gunneridae</taxon>
        <taxon>Pentapetalae</taxon>
        <taxon>asterids</taxon>
        <taxon>lamiids</taxon>
        <taxon>Lamiales</taxon>
        <taxon>Pedaliaceae</taxon>
        <taxon>Sesamum</taxon>
    </lineage>
</organism>
<dbReference type="GO" id="GO:0016491">
    <property type="term" value="F:oxidoreductase activity"/>
    <property type="evidence" value="ECO:0007669"/>
    <property type="project" value="InterPro"/>
</dbReference>
<feature type="chain" id="PRO_5043811310" evidence="9">
    <location>
        <begin position="24"/>
        <end position="541"/>
    </location>
</feature>
<evidence type="ECO:0000256" key="9">
    <source>
        <dbReference type="SAM" id="SignalP"/>
    </source>
</evidence>
<dbReference type="Gene3D" id="3.40.462.20">
    <property type="match status" value="1"/>
</dbReference>
<proteinExistence type="inferred from homology"/>
<dbReference type="Pfam" id="PF08031">
    <property type="entry name" value="BBE"/>
    <property type="match status" value="1"/>
</dbReference>
<keyword evidence="8" id="KW-0325">Glycoprotein</keyword>
<evidence type="ECO:0000313" key="11">
    <source>
        <dbReference type="EMBL" id="KAL0290027.1"/>
    </source>
</evidence>
<dbReference type="InterPro" id="IPR012951">
    <property type="entry name" value="BBE"/>
</dbReference>
<evidence type="ECO:0000256" key="6">
    <source>
        <dbReference type="ARBA" id="ARBA00022729"/>
    </source>
</evidence>
<dbReference type="EMBL" id="JACGWK010001375">
    <property type="protein sequence ID" value="KAL0290027.1"/>
    <property type="molecule type" value="Genomic_DNA"/>
</dbReference>
<dbReference type="PANTHER" id="PTHR32448">
    <property type="entry name" value="OS08G0158400 PROTEIN"/>
    <property type="match status" value="1"/>
</dbReference>
<dbReference type="InterPro" id="IPR036318">
    <property type="entry name" value="FAD-bd_PCMH-like_sf"/>
</dbReference>
<evidence type="ECO:0000256" key="4">
    <source>
        <dbReference type="ARBA" id="ARBA00022589"/>
    </source>
</evidence>
<keyword evidence="7" id="KW-0274">FAD</keyword>
<evidence type="ECO:0000256" key="1">
    <source>
        <dbReference type="ARBA" id="ARBA00001974"/>
    </source>
</evidence>
<dbReference type="InterPro" id="IPR016167">
    <property type="entry name" value="FAD-bd_PCMH_sub1"/>
</dbReference>
<feature type="domain" description="FAD-binding PCMH-type" evidence="10">
    <location>
        <begin position="75"/>
        <end position="249"/>
    </location>
</feature>
<keyword evidence="6 9" id="KW-0732">Signal</keyword>
<evidence type="ECO:0000256" key="5">
    <source>
        <dbReference type="ARBA" id="ARBA00022630"/>
    </source>
</evidence>
<keyword evidence="5" id="KW-0285">Flavoprotein</keyword>
<dbReference type="SUPFAM" id="SSF56176">
    <property type="entry name" value="FAD-binding/transporter-associated domain-like"/>
    <property type="match status" value="1"/>
</dbReference>
<dbReference type="Gene3D" id="3.30.465.10">
    <property type="match status" value="1"/>
</dbReference>
<name>A0AAW2J6P4_9LAMI</name>
<dbReference type="InterPro" id="IPR016169">
    <property type="entry name" value="FAD-bd_PCMH_sub2"/>
</dbReference>
<dbReference type="AlphaFoldDB" id="A0AAW2J6P4"/>
<accession>A0AAW2J6P4</accession>
<gene>
    <name evidence="11" type="ORF">Sangu_2592200</name>
</gene>
<reference evidence="11" key="2">
    <citation type="journal article" date="2024" name="Plant">
        <title>Genomic evolution and insights into agronomic trait innovations of Sesamum species.</title>
        <authorList>
            <person name="Miao H."/>
            <person name="Wang L."/>
            <person name="Qu L."/>
            <person name="Liu H."/>
            <person name="Sun Y."/>
            <person name="Le M."/>
            <person name="Wang Q."/>
            <person name="Wei S."/>
            <person name="Zheng Y."/>
            <person name="Lin W."/>
            <person name="Duan Y."/>
            <person name="Cao H."/>
            <person name="Xiong S."/>
            <person name="Wang X."/>
            <person name="Wei L."/>
            <person name="Li C."/>
            <person name="Ma Q."/>
            <person name="Ju M."/>
            <person name="Zhao R."/>
            <person name="Li G."/>
            <person name="Mu C."/>
            <person name="Tian Q."/>
            <person name="Mei H."/>
            <person name="Zhang T."/>
            <person name="Gao T."/>
            <person name="Zhang H."/>
        </authorList>
    </citation>
    <scope>NUCLEOTIDE SEQUENCE</scope>
    <source>
        <strain evidence="11">G01</strain>
    </source>
</reference>
<evidence type="ECO:0000256" key="2">
    <source>
        <dbReference type="ARBA" id="ARBA00004913"/>
    </source>
</evidence>
<comment type="similarity">
    <text evidence="3">Belongs to the oxygen-dependent FAD-linked oxidoreductase family.</text>
</comment>
<evidence type="ECO:0000256" key="7">
    <source>
        <dbReference type="ARBA" id="ARBA00022827"/>
    </source>
</evidence>
<dbReference type="Pfam" id="PF01565">
    <property type="entry name" value="FAD_binding_4"/>
    <property type="match status" value="1"/>
</dbReference>
<evidence type="ECO:0000259" key="10">
    <source>
        <dbReference type="PROSITE" id="PS51387"/>
    </source>
</evidence>
<dbReference type="InterPro" id="IPR006094">
    <property type="entry name" value="Oxid_FAD_bind_N"/>
</dbReference>
<evidence type="ECO:0000256" key="8">
    <source>
        <dbReference type="ARBA" id="ARBA00023180"/>
    </source>
</evidence>
<keyword evidence="4" id="KW-0017">Alkaloid metabolism</keyword>
<comment type="caution">
    <text evidence="11">The sequence shown here is derived from an EMBL/GenBank/DDBJ whole genome shotgun (WGS) entry which is preliminary data.</text>
</comment>
<protein>
    <submittedName>
        <fullName evidence="11">Berberine bridge enzyme-like 18</fullName>
    </submittedName>
</protein>
<feature type="signal peptide" evidence="9">
    <location>
        <begin position="1"/>
        <end position="23"/>
    </location>
</feature>